<dbReference type="Proteomes" id="UP001189429">
    <property type="component" value="Unassembled WGS sequence"/>
</dbReference>
<dbReference type="Pfam" id="PF07394">
    <property type="entry name" value="DUF1501"/>
    <property type="match status" value="1"/>
</dbReference>
<evidence type="ECO:0008006" key="3">
    <source>
        <dbReference type="Google" id="ProtNLM"/>
    </source>
</evidence>
<dbReference type="InterPro" id="IPR010869">
    <property type="entry name" value="DUF1501"/>
</dbReference>
<dbReference type="EMBL" id="CAUYUJ010000573">
    <property type="protein sequence ID" value="CAK0791400.1"/>
    <property type="molecule type" value="Genomic_DNA"/>
</dbReference>
<reference evidence="1" key="1">
    <citation type="submission" date="2023-10" db="EMBL/GenBank/DDBJ databases">
        <authorList>
            <person name="Chen Y."/>
            <person name="Shah S."/>
            <person name="Dougan E. K."/>
            <person name="Thang M."/>
            <person name="Chan C."/>
        </authorList>
    </citation>
    <scope>NUCLEOTIDE SEQUENCE [LARGE SCALE GENOMIC DNA]</scope>
</reference>
<dbReference type="PANTHER" id="PTHR43737">
    <property type="entry name" value="BLL7424 PROTEIN"/>
    <property type="match status" value="1"/>
</dbReference>
<evidence type="ECO:0000313" key="1">
    <source>
        <dbReference type="EMBL" id="CAK0791400.1"/>
    </source>
</evidence>
<accession>A0ABN9PM62</accession>
<keyword evidence="2" id="KW-1185">Reference proteome</keyword>
<organism evidence="1 2">
    <name type="scientific">Prorocentrum cordatum</name>
    <dbReference type="NCBI Taxonomy" id="2364126"/>
    <lineage>
        <taxon>Eukaryota</taxon>
        <taxon>Sar</taxon>
        <taxon>Alveolata</taxon>
        <taxon>Dinophyceae</taxon>
        <taxon>Prorocentrales</taxon>
        <taxon>Prorocentraceae</taxon>
        <taxon>Prorocentrum</taxon>
    </lineage>
</organism>
<name>A0ABN9PM62_9DINO</name>
<sequence length="177" mass="19648">MEELKQVARLIAARTSRFAERDFFFVGFGGFDMHSNLEVWLFSRFGTMDMGIRASVNEMKGQGIWENVLLATQSDFARTLDPNANMGTDHAWAGNHFILSGAVNGGRIYNQFPESLAAGNPADLGRGRLIPKYPYESYIVPIAMWLGVEGGHLGTVFPNLPNFNSSFIIPQLNLMSI</sequence>
<gene>
    <name evidence="1" type="ORF">PCOR1329_LOCUS2302</name>
</gene>
<evidence type="ECO:0000313" key="2">
    <source>
        <dbReference type="Proteomes" id="UP001189429"/>
    </source>
</evidence>
<protein>
    <recommendedName>
        <fullName evidence="3">DUF1501 domain-containing protein</fullName>
    </recommendedName>
</protein>
<comment type="caution">
    <text evidence="1">The sequence shown here is derived from an EMBL/GenBank/DDBJ whole genome shotgun (WGS) entry which is preliminary data.</text>
</comment>
<dbReference type="PANTHER" id="PTHR43737:SF1">
    <property type="entry name" value="DUF1501 DOMAIN-CONTAINING PROTEIN"/>
    <property type="match status" value="1"/>
</dbReference>
<proteinExistence type="predicted"/>